<keyword evidence="3" id="KW-0479">Metal-binding</keyword>
<keyword evidence="2" id="KW-0349">Heme</keyword>
<dbReference type="InterPro" id="IPR001128">
    <property type="entry name" value="Cyt_P450"/>
</dbReference>
<dbReference type="Pfam" id="PF00067">
    <property type="entry name" value="p450"/>
    <property type="match status" value="1"/>
</dbReference>
<dbReference type="Proteomes" id="UP000800097">
    <property type="component" value="Unassembled WGS sequence"/>
</dbReference>
<dbReference type="PANTHER" id="PTHR24304">
    <property type="entry name" value="CYTOCHROME P450 FAMILY 7"/>
    <property type="match status" value="1"/>
</dbReference>
<dbReference type="GO" id="GO:0008395">
    <property type="term" value="F:steroid hydroxylase activity"/>
    <property type="evidence" value="ECO:0007669"/>
    <property type="project" value="TreeGrafter"/>
</dbReference>
<keyword evidence="7" id="KW-1185">Reference proteome</keyword>
<evidence type="ECO:0000256" key="4">
    <source>
        <dbReference type="ARBA" id="ARBA00023004"/>
    </source>
</evidence>
<evidence type="ECO:0000256" key="3">
    <source>
        <dbReference type="ARBA" id="ARBA00022723"/>
    </source>
</evidence>
<dbReference type="SUPFAM" id="SSF48264">
    <property type="entry name" value="Cytochrome P450"/>
    <property type="match status" value="1"/>
</dbReference>
<dbReference type="GeneID" id="54554480"/>
<proteinExistence type="inferred from homology"/>
<organism evidence="6 7">
    <name type="scientific">Westerdykella ornata</name>
    <dbReference type="NCBI Taxonomy" id="318751"/>
    <lineage>
        <taxon>Eukaryota</taxon>
        <taxon>Fungi</taxon>
        <taxon>Dikarya</taxon>
        <taxon>Ascomycota</taxon>
        <taxon>Pezizomycotina</taxon>
        <taxon>Dothideomycetes</taxon>
        <taxon>Pleosporomycetidae</taxon>
        <taxon>Pleosporales</taxon>
        <taxon>Sporormiaceae</taxon>
        <taxon>Westerdykella</taxon>
    </lineage>
</organism>
<dbReference type="GO" id="GO:0020037">
    <property type="term" value="F:heme binding"/>
    <property type="evidence" value="ECO:0007669"/>
    <property type="project" value="InterPro"/>
</dbReference>
<sequence>MSGARKTPPTVPYPIPLLFHGWHIMAQGLPSFISKAISETDRLMEQTPSQDKTVVPAQFPFTVKKAILESYVVVRDPEHVLRVFHSEQMVPEGSHVQLLYKAVGPPKEAMRLVEKSSRSLKKDDDFVYAQATVPRKYLQGDRLASISEKYISNLRRNMASKMFQERTWTEIEDLWSFTQLEVTRAIAEALFGSALLQMHPRLVSDFVEYESGADELERKLPVFASTKVYQARERLLKALVDWLAISDKGSEAAEGGEPWDATRGSSFFQASDRAIARIAPGYAVRASAALALLRRAASGTAPLAFWSIVELLRDPALLRSFASLVERSYDARTGLYDVVQLTSNPLMQSMHAEVSRLRTSSHVVLHNREGDFDLDENWTIPKGSFVAIPSRQLALNTTLWCKARPQAVKVPLEKFWAERFLTHDNGAKAIEKAASAGGFGLEGVEPLMMTTYGSGPHACPGQELAKAIEVGSLAVFLNEYEIQLSDADEAEERIRQHTQKDDSGCKKPPRNVRMRLRIRTAPEPRQRR</sequence>
<evidence type="ECO:0000313" key="7">
    <source>
        <dbReference type="Proteomes" id="UP000800097"/>
    </source>
</evidence>
<keyword evidence="4" id="KW-0408">Iron</keyword>
<accession>A0A6A6J5S7</accession>
<feature type="region of interest" description="Disordered" evidence="5">
    <location>
        <begin position="491"/>
        <end position="510"/>
    </location>
</feature>
<feature type="compositionally biased region" description="Basic and acidic residues" evidence="5">
    <location>
        <begin position="492"/>
        <end position="505"/>
    </location>
</feature>
<gene>
    <name evidence="6" type="ORF">EI97DRAFT_462787</name>
</gene>
<dbReference type="PANTHER" id="PTHR24304:SF2">
    <property type="entry name" value="24-HYDROXYCHOLESTEROL 7-ALPHA-HYDROXYLASE"/>
    <property type="match status" value="1"/>
</dbReference>
<dbReference type="OrthoDB" id="3366823at2759"/>
<dbReference type="GO" id="GO:0005506">
    <property type="term" value="F:iron ion binding"/>
    <property type="evidence" value="ECO:0007669"/>
    <property type="project" value="InterPro"/>
</dbReference>
<dbReference type="AlphaFoldDB" id="A0A6A6J5S7"/>
<evidence type="ECO:0000313" key="6">
    <source>
        <dbReference type="EMBL" id="KAF2271483.1"/>
    </source>
</evidence>
<name>A0A6A6J5S7_WESOR</name>
<comment type="similarity">
    <text evidence="1">Belongs to the cytochrome P450 family.</text>
</comment>
<evidence type="ECO:0000256" key="5">
    <source>
        <dbReference type="SAM" id="MobiDB-lite"/>
    </source>
</evidence>
<dbReference type="EMBL" id="ML986540">
    <property type="protein sequence ID" value="KAF2271483.1"/>
    <property type="molecule type" value="Genomic_DNA"/>
</dbReference>
<dbReference type="InterPro" id="IPR050529">
    <property type="entry name" value="CYP450_sterol_14alpha_dmase"/>
</dbReference>
<evidence type="ECO:0000256" key="1">
    <source>
        <dbReference type="ARBA" id="ARBA00010617"/>
    </source>
</evidence>
<dbReference type="InterPro" id="IPR036396">
    <property type="entry name" value="Cyt_P450_sf"/>
</dbReference>
<protein>
    <submittedName>
        <fullName evidence="6">Cytochrome P450</fullName>
    </submittedName>
</protein>
<dbReference type="GO" id="GO:0016705">
    <property type="term" value="F:oxidoreductase activity, acting on paired donors, with incorporation or reduction of molecular oxygen"/>
    <property type="evidence" value="ECO:0007669"/>
    <property type="project" value="InterPro"/>
</dbReference>
<dbReference type="Gene3D" id="1.10.630.10">
    <property type="entry name" value="Cytochrome P450"/>
    <property type="match status" value="1"/>
</dbReference>
<dbReference type="RefSeq" id="XP_033649022.1">
    <property type="nucleotide sequence ID" value="XM_033801305.1"/>
</dbReference>
<evidence type="ECO:0000256" key="2">
    <source>
        <dbReference type="ARBA" id="ARBA00022617"/>
    </source>
</evidence>
<reference evidence="6" key="1">
    <citation type="journal article" date="2020" name="Stud. Mycol.">
        <title>101 Dothideomycetes genomes: a test case for predicting lifestyles and emergence of pathogens.</title>
        <authorList>
            <person name="Haridas S."/>
            <person name="Albert R."/>
            <person name="Binder M."/>
            <person name="Bloem J."/>
            <person name="Labutti K."/>
            <person name="Salamov A."/>
            <person name="Andreopoulos B."/>
            <person name="Baker S."/>
            <person name="Barry K."/>
            <person name="Bills G."/>
            <person name="Bluhm B."/>
            <person name="Cannon C."/>
            <person name="Castanera R."/>
            <person name="Culley D."/>
            <person name="Daum C."/>
            <person name="Ezra D."/>
            <person name="Gonzalez J."/>
            <person name="Henrissat B."/>
            <person name="Kuo A."/>
            <person name="Liang C."/>
            <person name="Lipzen A."/>
            <person name="Lutzoni F."/>
            <person name="Magnuson J."/>
            <person name="Mondo S."/>
            <person name="Nolan M."/>
            <person name="Ohm R."/>
            <person name="Pangilinan J."/>
            <person name="Park H.-J."/>
            <person name="Ramirez L."/>
            <person name="Alfaro M."/>
            <person name="Sun H."/>
            <person name="Tritt A."/>
            <person name="Yoshinaga Y."/>
            <person name="Zwiers L.-H."/>
            <person name="Turgeon B."/>
            <person name="Goodwin S."/>
            <person name="Spatafora J."/>
            <person name="Crous P."/>
            <person name="Grigoriev I."/>
        </authorList>
    </citation>
    <scope>NUCLEOTIDE SEQUENCE</scope>
    <source>
        <strain evidence="6">CBS 379.55</strain>
    </source>
</reference>